<keyword evidence="2 5" id="KW-0812">Transmembrane</keyword>
<reference evidence="6 7" key="1">
    <citation type="submission" date="2024-09" db="EMBL/GenBank/DDBJ databases">
        <authorList>
            <person name="Sun Q."/>
            <person name="Mori K."/>
        </authorList>
    </citation>
    <scope>NUCLEOTIDE SEQUENCE [LARGE SCALE GENOMIC DNA]</scope>
    <source>
        <strain evidence="6 7">JCM 11201</strain>
    </source>
</reference>
<dbReference type="InterPro" id="IPR032808">
    <property type="entry name" value="DoxX"/>
</dbReference>
<name>A0ABV5WIT8_9BACI</name>
<sequence length="122" mass="12942">MKWVIRILQGLLAVGFAAFGVMKLTGNAMQVQIFEGFGYPLGFMYFVGFCEVLGAIGLLIGFWKSRIALLASGGLVLLMAGAVFAHFKAGQGIGLAMPALVFFILSLVVLLGKRAGNLSKNV</sequence>
<evidence type="ECO:0000256" key="2">
    <source>
        <dbReference type="ARBA" id="ARBA00022692"/>
    </source>
</evidence>
<keyword evidence="7" id="KW-1185">Reference proteome</keyword>
<protein>
    <submittedName>
        <fullName evidence="6">DoxX family protein</fullName>
    </submittedName>
</protein>
<gene>
    <name evidence="6" type="ORF">ACFFMS_19535</name>
</gene>
<dbReference type="EMBL" id="JBHMAF010000150">
    <property type="protein sequence ID" value="MFB9760517.1"/>
    <property type="molecule type" value="Genomic_DNA"/>
</dbReference>
<dbReference type="Pfam" id="PF13564">
    <property type="entry name" value="DoxX_2"/>
    <property type="match status" value="1"/>
</dbReference>
<evidence type="ECO:0000256" key="1">
    <source>
        <dbReference type="ARBA" id="ARBA00004141"/>
    </source>
</evidence>
<feature type="transmembrane region" description="Helical" evidence="5">
    <location>
        <begin position="37"/>
        <end position="60"/>
    </location>
</feature>
<feature type="transmembrane region" description="Helical" evidence="5">
    <location>
        <begin position="67"/>
        <end position="87"/>
    </location>
</feature>
<evidence type="ECO:0000313" key="7">
    <source>
        <dbReference type="Proteomes" id="UP001589609"/>
    </source>
</evidence>
<evidence type="ECO:0000313" key="6">
    <source>
        <dbReference type="EMBL" id="MFB9760517.1"/>
    </source>
</evidence>
<dbReference type="Proteomes" id="UP001589609">
    <property type="component" value="Unassembled WGS sequence"/>
</dbReference>
<feature type="transmembrane region" description="Helical" evidence="5">
    <location>
        <begin position="93"/>
        <end position="112"/>
    </location>
</feature>
<feature type="transmembrane region" description="Helical" evidence="5">
    <location>
        <begin position="7"/>
        <end position="25"/>
    </location>
</feature>
<comment type="subcellular location">
    <subcellularLocation>
        <location evidence="1">Membrane</location>
        <topology evidence="1">Multi-pass membrane protein</topology>
    </subcellularLocation>
</comment>
<organism evidence="6 7">
    <name type="scientific">Ectobacillus funiculus</name>
    <dbReference type="NCBI Taxonomy" id="137993"/>
    <lineage>
        <taxon>Bacteria</taxon>
        <taxon>Bacillati</taxon>
        <taxon>Bacillota</taxon>
        <taxon>Bacilli</taxon>
        <taxon>Bacillales</taxon>
        <taxon>Bacillaceae</taxon>
        <taxon>Ectobacillus</taxon>
    </lineage>
</organism>
<evidence type="ECO:0000256" key="4">
    <source>
        <dbReference type="ARBA" id="ARBA00023136"/>
    </source>
</evidence>
<comment type="caution">
    <text evidence="6">The sequence shown here is derived from an EMBL/GenBank/DDBJ whole genome shotgun (WGS) entry which is preliminary data.</text>
</comment>
<evidence type="ECO:0000256" key="3">
    <source>
        <dbReference type="ARBA" id="ARBA00022989"/>
    </source>
</evidence>
<keyword evidence="4 5" id="KW-0472">Membrane</keyword>
<accession>A0ABV5WIT8</accession>
<dbReference type="RefSeq" id="WP_379950825.1">
    <property type="nucleotide sequence ID" value="NZ_JBHMAF010000150.1"/>
</dbReference>
<evidence type="ECO:0000256" key="5">
    <source>
        <dbReference type="SAM" id="Phobius"/>
    </source>
</evidence>
<proteinExistence type="predicted"/>
<keyword evidence="3 5" id="KW-1133">Transmembrane helix</keyword>